<accession>A0A6M1SI69</accession>
<organism evidence="3 4">
    <name type="scientific">Halalkalibaculum roseum</name>
    <dbReference type="NCBI Taxonomy" id="2709311"/>
    <lineage>
        <taxon>Bacteria</taxon>
        <taxon>Pseudomonadati</taxon>
        <taxon>Balneolota</taxon>
        <taxon>Balneolia</taxon>
        <taxon>Balneolales</taxon>
        <taxon>Balneolaceae</taxon>
        <taxon>Halalkalibaculum</taxon>
    </lineage>
</organism>
<protein>
    <recommendedName>
        <fullName evidence="2">Thioredoxin domain-containing protein</fullName>
    </recommendedName>
</protein>
<dbReference type="InterPro" id="IPR036249">
    <property type="entry name" value="Thioredoxin-like_sf"/>
</dbReference>
<feature type="transmembrane region" description="Helical" evidence="1">
    <location>
        <begin position="163"/>
        <end position="183"/>
    </location>
</feature>
<dbReference type="PROSITE" id="PS51352">
    <property type="entry name" value="THIOREDOXIN_2"/>
    <property type="match status" value="1"/>
</dbReference>
<keyword evidence="1" id="KW-1133">Transmembrane helix</keyword>
<keyword evidence="1" id="KW-0812">Transmembrane</keyword>
<evidence type="ECO:0000259" key="2">
    <source>
        <dbReference type="PROSITE" id="PS51352"/>
    </source>
</evidence>
<keyword evidence="4" id="KW-1185">Reference proteome</keyword>
<dbReference type="RefSeq" id="WP_165138039.1">
    <property type="nucleotide sequence ID" value="NZ_JAALLT010000001.1"/>
</dbReference>
<reference evidence="3 4" key="1">
    <citation type="submission" date="2020-02" db="EMBL/GenBank/DDBJ databases">
        <title>Balneolaceae bacterium YR4-1, complete genome.</title>
        <authorList>
            <person name="Li Y."/>
            <person name="Wu S."/>
        </authorList>
    </citation>
    <scope>NUCLEOTIDE SEQUENCE [LARGE SCALE GENOMIC DNA]</scope>
    <source>
        <strain evidence="3 4">YR4-1</strain>
    </source>
</reference>
<feature type="transmembrane region" description="Helical" evidence="1">
    <location>
        <begin position="23"/>
        <end position="45"/>
    </location>
</feature>
<dbReference type="SUPFAM" id="SSF52833">
    <property type="entry name" value="Thioredoxin-like"/>
    <property type="match status" value="1"/>
</dbReference>
<feature type="transmembrane region" description="Helical" evidence="1">
    <location>
        <begin position="130"/>
        <end position="151"/>
    </location>
</feature>
<dbReference type="Pfam" id="PF08534">
    <property type="entry name" value="Redoxin"/>
    <property type="match status" value="1"/>
</dbReference>
<evidence type="ECO:0000256" key="1">
    <source>
        <dbReference type="SAM" id="Phobius"/>
    </source>
</evidence>
<gene>
    <name evidence="3" type="ORF">G3570_00285</name>
</gene>
<proteinExistence type="predicted"/>
<evidence type="ECO:0000313" key="4">
    <source>
        <dbReference type="Proteomes" id="UP000473278"/>
    </source>
</evidence>
<comment type="caution">
    <text evidence="3">The sequence shown here is derived from an EMBL/GenBank/DDBJ whole genome shotgun (WGS) entry which is preliminary data.</text>
</comment>
<name>A0A6M1SI69_9BACT</name>
<dbReference type="Proteomes" id="UP000473278">
    <property type="component" value="Unassembled WGS sequence"/>
</dbReference>
<feature type="transmembrane region" description="Helical" evidence="1">
    <location>
        <begin position="57"/>
        <end position="78"/>
    </location>
</feature>
<dbReference type="AlphaFoldDB" id="A0A6M1SI69"/>
<dbReference type="InterPro" id="IPR013740">
    <property type="entry name" value="Redoxin"/>
</dbReference>
<dbReference type="Gene3D" id="3.40.30.10">
    <property type="entry name" value="Glutaredoxin"/>
    <property type="match status" value="1"/>
</dbReference>
<evidence type="ECO:0000313" key="3">
    <source>
        <dbReference type="EMBL" id="NGP75051.1"/>
    </source>
</evidence>
<feature type="transmembrane region" description="Helical" evidence="1">
    <location>
        <begin position="90"/>
        <end position="110"/>
    </location>
</feature>
<feature type="domain" description="Thioredoxin" evidence="2">
    <location>
        <begin position="186"/>
        <end position="341"/>
    </location>
</feature>
<keyword evidence="1" id="KW-0472">Membrane</keyword>
<dbReference type="EMBL" id="JAALLT010000001">
    <property type="protein sequence ID" value="NGP75051.1"/>
    <property type="molecule type" value="Genomic_DNA"/>
</dbReference>
<dbReference type="InterPro" id="IPR013766">
    <property type="entry name" value="Thioredoxin_domain"/>
</dbReference>
<dbReference type="GO" id="GO:0016491">
    <property type="term" value="F:oxidoreductase activity"/>
    <property type="evidence" value="ECO:0007669"/>
    <property type="project" value="InterPro"/>
</dbReference>
<sequence length="345" mass="39897">MLSFLGIQTVYIMVMNLKSIRTIMRITIEKAIIGSITLLLVIYAFTEFSAHPDIILYRLSELLVFVLSFFFMAFRWTGDPNNKWNRKKRWSLMALLWVSGWFLLSLTKIVKDLLPENDPILLKYFFLPSVADNVLVPIVPGLIIGIIYGTIRYAVLTKNYKKIKILCGLTGAGVILYSVILIWKLSYTGSESIQFLDRNQEMLSLEEVLSQPELQGKKVYVDFWYATCSPCIKAFKNMKPGKELLKEQDYVTLFMGRETSHPDSKVRWISTISDYELEGYHVYMSEQLEEEIFNLLMKYEDLYLAYPHYFIVDENGNITDWDAPGITEVTALEESLNKTIASKNN</sequence>